<feature type="domain" description="Ribosome recycling factor" evidence="6">
    <location>
        <begin position="57"/>
        <end position="110"/>
    </location>
</feature>
<dbReference type="InterPro" id="IPR036191">
    <property type="entry name" value="RRF_sf"/>
</dbReference>
<dbReference type="InterPro" id="IPR023584">
    <property type="entry name" value="Ribosome_recyc_fac_dom"/>
</dbReference>
<dbReference type="PANTHER" id="PTHR20982">
    <property type="entry name" value="RIBOSOME RECYCLING FACTOR"/>
    <property type="match status" value="1"/>
</dbReference>
<dbReference type="KEGG" id="soe:110802063"/>
<dbReference type="OrthoDB" id="407355at2759"/>
<evidence type="ECO:0000256" key="3">
    <source>
        <dbReference type="ARBA" id="ARBA00014063"/>
    </source>
</evidence>
<evidence type="ECO:0000256" key="5">
    <source>
        <dbReference type="ARBA" id="ARBA00032397"/>
    </source>
</evidence>
<accession>A0A9R0J923</accession>
<evidence type="ECO:0000259" key="6">
    <source>
        <dbReference type="Pfam" id="PF01765"/>
    </source>
</evidence>
<dbReference type="Proteomes" id="UP000813463">
    <property type="component" value="Chromosome 5"/>
</dbReference>
<evidence type="ECO:0000256" key="1">
    <source>
        <dbReference type="ARBA" id="ARBA00002952"/>
    </source>
</evidence>
<keyword evidence="7" id="KW-1185">Reference proteome</keyword>
<dbReference type="RefSeq" id="XP_021863176.1">
    <property type="nucleotide sequence ID" value="XM_022007484.2"/>
</dbReference>
<name>A0A9R0J923_SPIOL</name>
<dbReference type="GO" id="GO:0005739">
    <property type="term" value="C:mitochondrion"/>
    <property type="evidence" value="ECO:0007669"/>
    <property type="project" value="TreeGrafter"/>
</dbReference>
<keyword evidence="4" id="KW-0648">Protein biosynthesis</keyword>
<comment type="similarity">
    <text evidence="2">Belongs to the RRF family.</text>
</comment>
<organism evidence="7 8">
    <name type="scientific">Spinacia oleracea</name>
    <name type="common">Spinach</name>
    <dbReference type="NCBI Taxonomy" id="3562"/>
    <lineage>
        <taxon>Eukaryota</taxon>
        <taxon>Viridiplantae</taxon>
        <taxon>Streptophyta</taxon>
        <taxon>Embryophyta</taxon>
        <taxon>Tracheophyta</taxon>
        <taxon>Spermatophyta</taxon>
        <taxon>Magnoliopsida</taxon>
        <taxon>eudicotyledons</taxon>
        <taxon>Gunneridae</taxon>
        <taxon>Pentapetalae</taxon>
        <taxon>Caryophyllales</taxon>
        <taxon>Chenopodiaceae</taxon>
        <taxon>Chenopodioideae</taxon>
        <taxon>Anserineae</taxon>
        <taxon>Spinacia</taxon>
    </lineage>
</organism>
<dbReference type="GeneID" id="110802063"/>
<evidence type="ECO:0000313" key="8">
    <source>
        <dbReference type="RefSeq" id="XP_021863176.1"/>
    </source>
</evidence>
<dbReference type="GO" id="GO:0006412">
    <property type="term" value="P:translation"/>
    <property type="evidence" value="ECO:0007669"/>
    <property type="project" value="UniProtKB-KW"/>
</dbReference>
<dbReference type="PANTHER" id="PTHR20982:SF3">
    <property type="entry name" value="MITOCHONDRIAL RIBOSOME RECYCLING FACTOR PSEUDO 1"/>
    <property type="match status" value="1"/>
</dbReference>
<proteinExistence type="inferred from homology"/>
<dbReference type="GO" id="GO:0043023">
    <property type="term" value="F:ribosomal large subunit binding"/>
    <property type="evidence" value="ECO:0007669"/>
    <property type="project" value="TreeGrafter"/>
</dbReference>
<dbReference type="Gene3D" id="3.30.1360.40">
    <property type="match status" value="1"/>
</dbReference>
<dbReference type="InterPro" id="IPR002661">
    <property type="entry name" value="Ribosome_recyc_fac"/>
</dbReference>
<dbReference type="AlphaFoldDB" id="A0A9R0J923"/>
<evidence type="ECO:0000256" key="4">
    <source>
        <dbReference type="ARBA" id="ARBA00022917"/>
    </source>
</evidence>
<dbReference type="Pfam" id="PF01765">
    <property type="entry name" value="RRF"/>
    <property type="match status" value="1"/>
</dbReference>
<evidence type="ECO:0000256" key="2">
    <source>
        <dbReference type="ARBA" id="ARBA00005912"/>
    </source>
</evidence>
<protein>
    <recommendedName>
        <fullName evidence="3">Ribosome-recycling factor, chloroplastic</fullName>
    </recommendedName>
    <alternativeName>
        <fullName evidence="5">Ribosome-releasing factor, chloroplastic</fullName>
    </alternativeName>
</protein>
<reference evidence="7" key="1">
    <citation type="journal article" date="2021" name="Nat. Commun.">
        <title>Genomic analyses provide insights into spinach domestication and the genetic basis of agronomic traits.</title>
        <authorList>
            <person name="Cai X."/>
            <person name="Sun X."/>
            <person name="Xu C."/>
            <person name="Sun H."/>
            <person name="Wang X."/>
            <person name="Ge C."/>
            <person name="Zhang Z."/>
            <person name="Wang Q."/>
            <person name="Fei Z."/>
            <person name="Jiao C."/>
            <person name="Wang Q."/>
        </authorList>
    </citation>
    <scope>NUCLEOTIDE SEQUENCE [LARGE SCALE GENOMIC DNA]</scope>
    <source>
        <strain evidence="7">cv. Varoflay</strain>
    </source>
</reference>
<gene>
    <name evidence="8" type="primary">LOC110802063</name>
</gene>
<reference evidence="8" key="2">
    <citation type="submission" date="2025-08" db="UniProtKB">
        <authorList>
            <consortium name="RefSeq"/>
        </authorList>
    </citation>
    <scope>IDENTIFICATION</scope>
    <source>
        <tissue evidence="8">Leaf</tissue>
    </source>
</reference>
<dbReference type="SUPFAM" id="SSF55194">
    <property type="entry name" value="Ribosome recycling factor, RRF"/>
    <property type="match status" value="1"/>
</dbReference>
<comment type="function">
    <text evidence="1">Responsible for the release of ribosomes from messenger RNA at the termination of chloroplastic protein biosynthesis.</text>
</comment>
<sequence length="136" mass="14860">MRFMFFDSPCKSLAFLRSSSNSSEDDDGASTTQVTEDIGSVVKLTANSLMEAGLDALSRELAKLRTGRASIGMLDHIVVGTGGVKMNLNRISLVTIIDSKTWSITPYDPEKEVNSRAPGARTRVWCHGERPRLLPC</sequence>
<evidence type="ECO:0000313" key="7">
    <source>
        <dbReference type="Proteomes" id="UP000813463"/>
    </source>
</evidence>